<dbReference type="InterPro" id="IPR004107">
    <property type="entry name" value="Integrase_SAM-like_N"/>
</dbReference>
<sequence length="329" mass="36225">MTALATTLQAFFTDRLLRERHASPCTVSAYRDTWRLLLGFCAKRTGKSPSALDFSDLDAPLVCAFLDHLELDRKNSARTRNARLAAIHSLFRYAALRNPEYAATIARVLAIQSKRFERATVAFLTEAEVQALLAAPDRASWSGRRDHVLLLVAAQTGLRISELIGLRQSDVHIGVGAHLACQGKGRKNRITPLTVPVVNVLRAWLAECDVNPSARLFTTRAGTALSRDAIERRIALHVTTASATCPTLGKKNITCHVLRHTAAMRLLEAGVDPTVIALWLGHERVDTTAIYLHAHLGITEQALDRARMPTAKLGRYCPTDKLLAFLESL</sequence>
<evidence type="ECO:0000259" key="7">
    <source>
        <dbReference type="PROSITE" id="PS51900"/>
    </source>
</evidence>
<reference evidence="8 9" key="1">
    <citation type="submission" date="2015-11" db="EMBL/GenBank/DDBJ databases">
        <title>Expanding the genomic diversity of Burkholderia species for the development of highly accurate diagnostics.</title>
        <authorList>
            <person name="Sahl J."/>
            <person name="Keim P."/>
            <person name="Wagner D."/>
        </authorList>
    </citation>
    <scope>NUCLEOTIDE SEQUENCE [LARGE SCALE GENOMIC DNA]</scope>
    <source>
        <strain evidence="8 9">MSMB2087WGS</strain>
    </source>
</reference>
<dbReference type="Gene3D" id="1.10.150.130">
    <property type="match status" value="1"/>
</dbReference>
<dbReference type="GO" id="GO:0015074">
    <property type="term" value="P:DNA integration"/>
    <property type="evidence" value="ECO:0007669"/>
    <property type="project" value="UniProtKB-KW"/>
</dbReference>
<dbReference type="InterPro" id="IPR044068">
    <property type="entry name" value="CB"/>
</dbReference>
<dbReference type="InterPro" id="IPR010998">
    <property type="entry name" value="Integrase_recombinase_N"/>
</dbReference>
<dbReference type="GO" id="GO:0006310">
    <property type="term" value="P:DNA recombination"/>
    <property type="evidence" value="ECO:0007669"/>
    <property type="project" value="UniProtKB-KW"/>
</dbReference>
<dbReference type="AlphaFoldDB" id="A0A106PJB5"/>
<dbReference type="PANTHER" id="PTHR30349">
    <property type="entry name" value="PHAGE INTEGRASE-RELATED"/>
    <property type="match status" value="1"/>
</dbReference>
<organism evidence="8 9">
    <name type="scientific">Burkholderia ubonensis</name>
    <dbReference type="NCBI Taxonomy" id="101571"/>
    <lineage>
        <taxon>Bacteria</taxon>
        <taxon>Pseudomonadati</taxon>
        <taxon>Pseudomonadota</taxon>
        <taxon>Betaproteobacteria</taxon>
        <taxon>Burkholderiales</taxon>
        <taxon>Burkholderiaceae</taxon>
        <taxon>Burkholderia</taxon>
        <taxon>Burkholderia cepacia complex</taxon>
    </lineage>
</organism>
<dbReference type="InterPro" id="IPR011010">
    <property type="entry name" value="DNA_brk_join_enz"/>
</dbReference>
<feature type="domain" description="Core-binding (CB)" evidence="7">
    <location>
        <begin position="2"/>
        <end position="95"/>
    </location>
</feature>
<dbReference type="Gene3D" id="1.10.443.10">
    <property type="entry name" value="Intergrase catalytic core"/>
    <property type="match status" value="1"/>
</dbReference>
<dbReference type="InterPro" id="IPR013762">
    <property type="entry name" value="Integrase-like_cat_sf"/>
</dbReference>
<keyword evidence="2" id="KW-0229">DNA integration</keyword>
<dbReference type="GO" id="GO:0003677">
    <property type="term" value="F:DNA binding"/>
    <property type="evidence" value="ECO:0007669"/>
    <property type="project" value="UniProtKB-UniRule"/>
</dbReference>
<keyword evidence="3 5" id="KW-0238">DNA-binding</keyword>
<dbReference type="EMBL" id="LPHD01000228">
    <property type="protein sequence ID" value="KWA69234.1"/>
    <property type="molecule type" value="Genomic_DNA"/>
</dbReference>
<proteinExistence type="predicted"/>
<dbReference type="SUPFAM" id="SSF56349">
    <property type="entry name" value="DNA breaking-rejoining enzymes"/>
    <property type="match status" value="1"/>
</dbReference>
<gene>
    <name evidence="8" type="ORF">WL29_09335</name>
</gene>
<dbReference type="PANTHER" id="PTHR30349:SF81">
    <property type="entry name" value="TYROSINE RECOMBINASE XERC"/>
    <property type="match status" value="1"/>
</dbReference>
<evidence type="ECO:0000313" key="9">
    <source>
        <dbReference type="Proteomes" id="UP000060630"/>
    </source>
</evidence>
<protein>
    <submittedName>
        <fullName evidence="8">Integrase</fullName>
    </submittedName>
</protein>
<evidence type="ECO:0000259" key="6">
    <source>
        <dbReference type="PROSITE" id="PS51898"/>
    </source>
</evidence>
<dbReference type="InterPro" id="IPR050090">
    <property type="entry name" value="Tyrosine_recombinase_XerCD"/>
</dbReference>
<evidence type="ECO:0000313" key="8">
    <source>
        <dbReference type="EMBL" id="KWA69234.1"/>
    </source>
</evidence>
<dbReference type="RefSeq" id="WP_060193822.1">
    <property type="nucleotide sequence ID" value="NZ_LPHD01000228.1"/>
</dbReference>
<keyword evidence="1" id="KW-0159">Chromosome partition</keyword>
<dbReference type="GO" id="GO:0007059">
    <property type="term" value="P:chromosome segregation"/>
    <property type="evidence" value="ECO:0007669"/>
    <property type="project" value="UniProtKB-KW"/>
</dbReference>
<dbReference type="Pfam" id="PF02899">
    <property type="entry name" value="Phage_int_SAM_1"/>
    <property type="match status" value="1"/>
</dbReference>
<feature type="domain" description="Tyr recombinase" evidence="6">
    <location>
        <begin position="119"/>
        <end position="308"/>
    </location>
</feature>
<dbReference type="Pfam" id="PF00589">
    <property type="entry name" value="Phage_integrase"/>
    <property type="match status" value="1"/>
</dbReference>
<dbReference type="PROSITE" id="PS51900">
    <property type="entry name" value="CB"/>
    <property type="match status" value="1"/>
</dbReference>
<dbReference type="Proteomes" id="UP000060630">
    <property type="component" value="Unassembled WGS sequence"/>
</dbReference>
<evidence type="ECO:0000256" key="1">
    <source>
        <dbReference type="ARBA" id="ARBA00022829"/>
    </source>
</evidence>
<evidence type="ECO:0000256" key="4">
    <source>
        <dbReference type="ARBA" id="ARBA00023172"/>
    </source>
</evidence>
<evidence type="ECO:0000256" key="5">
    <source>
        <dbReference type="PROSITE-ProRule" id="PRU01248"/>
    </source>
</evidence>
<evidence type="ECO:0000256" key="3">
    <source>
        <dbReference type="ARBA" id="ARBA00023125"/>
    </source>
</evidence>
<evidence type="ECO:0000256" key="2">
    <source>
        <dbReference type="ARBA" id="ARBA00022908"/>
    </source>
</evidence>
<comment type="caution">
    <text evidence="8">The sequence shown here is derived from an EMBL/GenBank/DDBJ whole genome shotgun (WGS) entry which is preliminary data.</text>
</comment>
<dbReference type="InterPro" id="IPR002104">
    <property type="entry name" value="Integrase_catalytic"/>
</dbReference>
<name>A0A106PJB5_9BURK</name>
<keyword evidence="4" id="KW-0233">DNA recombination</keyword>
<dbReference type="PROSITE" id="PS51898">
    <property type="entry name" value="TYR_RECOMBINASE"/>
    <property type="match status" value="1"/>
</dbReference>
<accession>A0A106PJB5</accession>